<dbReference type="RefSeq" id="WP_183615286.1">
    <property type="nucleotide sequence ID" value="NZ_JACICY010000030.1"/>
</dbReference>
<keyword evidence="1" id="KW-0418">Kinase</keyword>
<name>A0A7W6A179_9SPHN</name>
<keyword evidence="2" id="KW-1185">Reference proteome</keyword>
<accession>A0A7W6A179</accession>
<dbReference type="AlphaFoldDB" id="A0A7W6A179"/>
<reference evidence="1 2" key="1">
    <citation type="submission" date="2020-08" db="EMBL/GenBank/DDBJ databases">
        <title>Genomic Encyclopedia of Type Strains, Phase IV (KMG-IV): sequencing the most valuable type-strain genomes for metagenomic binning, comparative biology and taxonomic classification.</title>
        <authorList>
            <person name="Goeker M."/>
        </authorList>
    </citation>
    <scope>NUCLEOTIDE SEQUENCE [LARGE SCALE GENOMIC DNA]</scope>
    <source>
        <strain evidence="1 2">DSM 14552</strain>
    </source>
</reference>
<proteinExistence type="predicted"/>
<gene>
    <name evidence="1" type="ORF">GGQ88_004187</name>
</gene>
<comment type="caution">
    <text evidence="1">The sequence shown here is derived from an EMBL/GenBank/DDBJ whole genome shotgun (WGS) entry which is preliminary data.</text>
</comment>
<organism evidence="1 2">
    <name type="scientific">Novosphingobium hassiacum</name>
    <dbReference type="NCBI Taxonomy" id="173676"/>
    <lineage>
        <taxon>Bacteria</taxon>
        <taxon>Pseudomonadati</taxon>
        <taxon>Pseudomonadota</taxon>
        <taxon>Alphaproteobacteria</taxon>
        <taxon>Sphingomonadales</taxon>
        <taxon>Sphingomonadaceae</taxon>
        <taxon>Novosphingobium</taxon>
    </lineage>
</organism>
<evidence type="ECO:0000313" key="1">
    <source>
        <dbReference type="EMBL" id="MBB3862884.1"/>
    </source>
</evidence>
<sequence length="62" mass="6430">MTHFVGLDVSVKETSVCAVDTVGQVICERKVPSEPDDIAVLLTSIGEEASGSELRPGPCLSG</sequence>
<protein>
    <submittedName>
        <fullName evidence="1">Putative NBD/HSP70 family sugar kinase</fullName>
    </submittedName>
</protein>
<dbReference type="Proteomes" id="UP000562395">
    <property type="component" value="Unassembled WGS sequence"/>
</dbReference>
<evidence type="ECO:0000313" key="2">
    <source>
        <dbReference type="Proteomes" id="UP000562395"/>
    </source>
</evidence>
<dbReference type="EMBL" id="JACICY010000030">
    <property type="protein sequence ID" value="MBB3862884.1"/>
    <property type="molecule type" value="Genomic_DNA"/>
</dbReference>
<dbReference type="GO" id="GO:0016301">
    <property type="term" value="F:kinase activity"/>
    <property type="evidence" value="ECO:0007669"/>
    <property type="project" value="UniProtKB-KW"/>
</dbReference>
<keyword evidence="1" id="KW-0808">Transferase</keyword>